<dbReference type="RefSeq" id="WP_138673652.1">
    <property type="nucleotide sequence ID" value="NZ_VCKY01000336.1"/>
</dbReference>
<dbReference type="AlphaFoldDB" id="A0A5S4EWA2"/>
<dbReference type="Pfam" id="PF01551">
    <property type="entry name" value="Peptidase_M23"/>
    <property type="match status" value="1"/>
</dbReference>
<name>A0A5S4EWA2_9ACTN</name>
<dbReference type="InterPro" id="IPR016047">
    <property type="entry name" value="M23ase_b-sheet_dom"/>
</dbReference>
<dbReference type="PANTHER" id="PTHR21666:SF270">
    <property type="entry name" value="MUREIN HYDROLASE ACTIVATOR ENVC"/>
    <property type="match status" value="1"/>
</dbReference>
<dbReference type="InterPro" id="IPR011055">
    <property type="entry name" value="Dup_hybrid_motif"/>
</dbReference>
<evidence type="ECO:0000313" key="3">
    <source>
        <dbReference type="EMBL" id="TMR07910.1"/>
    </source>
</evidence>
<protein>
    <submittedName>
        <fullName evidence="3">M23 family metallopeptidase</fullName>
    </submittedName>
</protein>
<reference evidence="3 4" key="1">
    <citation type="submission" date="2019-05" db="EMBL/GenBank/DDBJ databases">
        <title>Draft genome sequence of Nonomuraea turkmeniaca DSM 43926.</title>
        <authorList>
            <person name="Saricaoglu S."/>
            <person name="Isik K."/>
        </authorList>
    </citation>
    <scope>NUCLEOTIDE SEQUENCE [LARGE SCALE GENOMIC DNA]</scope>
    <source>
        <strain evidence="3 4">DSM 43926</strain>
    </source>
</reference>
<dbReference type="Gene3D" id="2.70.70.10">
    <property type="entry name" value="Glucose Permease (Domain IIA)"/>
    <property type="match status" value="1"/>
</dbReference>
<keyword evidence="4" id="KW-1185">Reference proteome</keyword>
<dbReference type="Proteomes" id="UP000309128">
    <property type="component" value="Unassembled WGS sequence"/>
</dbReference>
<dbReference type="Gene3D" id="2.115.10.10">
    <property type="entry name" value="Tachylectin 2"/>
    <property type="match status" value="1"/>
</dbReference>
<dbReference type="SUPFAM" id="SSF51261">
    <property type="entry name" value="Duplicated hybrid motif"/>
    <property type="match status" value="1"/>
</dbReference>
<evidence type="ECO:0000256" key="1">
    <source>
        <dbReference type="SAM" id="SignalP"/>
    </source>
</evidence>
<feature type="chain" id="PRO_5024456737" evidence="1">
    <location>
        <begin position="31"/>
        <end position="432"/>
    </location>
</feature>
<dbReference type="InterPro" id="IPR050570">
    <property type="entry name" value="Cell_wall_metabolism_enzyme"/>
</dbReference>
<dbReference type="CDD" id="cd12797">
    <property type="entry name" value="M23_peptidase"/>
    <property type="match status" value="1"/>
</dbReference>
<sequence length="432" mass="45743">MPRFTALRAGITITLIAAFGLAATASPALAAPDLQLPFPCGQQWRLDTWAHAPALDMVKEPDQHGTEGAALVAPAAGTVNQSFYHSNAGNVIQINHGGGYYTTYLHLESRAVSVGASVQMGTTIGRVGKSGPTSNGHPHLHFELGYDSDGNGSASWGFAGSERVRPTFNGVTYGAANNQTWRNVTSRNCGAPTGTASVYGVLPDGRLTYTAIDAATGRRTHGAVTSTATLGFTPKAMATLNFNTILVTEDGPEGKLYRIDVISNRDSVVFNQPLLLGTGFTHELLAYDGNSHLFGIAGGVLRRYTVNAAKPARANILAGELIGSGFTLKTLTTTASNWLLGTTSSGLLIAYRINGIQDYTRFQLRDATWQVFDSLLSPGGGVYYGHRPEGSMHRYLDHNPHDGNADDLIGQGTVDTSGWTQTLMSAQPATVS</sequence>
<organism evidence="3 4">
    <name type="scientific">Nonomuraea turkmeniaca</name>
    <dbReference type="NCBI Taxonomy" id="103838"/>
    <lineage>
        <taxon>Bacteria</taxon>
        <taxon>Bacillati</taxon>
        <taxon>Actinomycetota</taxon>
        <taxon>Actinomycetes</taxon>
        <taxon>Streptosporangiales</taxon>
        <taxon>Streptosporangiaceae</taxon>
        <taxon>Nonomuraea</taxon>
    </lineage>
</organism>
<proteinExistence type="predicted"/>
<dbReference type="EMBL" id="VCKY01000336">
    <property type="protein sequence ID" value="TMR07910.1"/>
    <property type="molecule type" value="Genomic_DNA"/>
</dbReference>
<dbReference type="GO" id="GO:0004222">
    <property type="term" value="F:metalloendopeptidase activity"/>
    <property type="evidence" value="ECO:0007669"/>
    <property type="project" value="TreeGrafter"/>
</dbReference>
<evidence type="ECO:0000259" key="2">
    <source>
        <dbReference type="Pfam" id="PF01551"/>
    </source>
</evidence>
<feature type="signal peptide" evidence="1">
    <location>
        <begin position="1"/>
        <end position="30"/>
    </location>
</feature>
<dbReference type="OrthoDB" id="1099523at2"/>
<comment type="caution">
    <text evidence="3">The sequence shown here is derived from an EMBL/GenBank/DDBJ whole genome shotgun (WGS) entry which is preliminary data.</text>
</comment>
<evidence type="ECO:0000313" key="4">
    <source>
        <dbReference type="Proteomes" id="UP000309128"/>
    </source>
</evidence>
<keyword evidence="1" id="KW-0732">Signal</keyword>
<feature type="domain" description="M23ase beta-sheet core" evidence="2">
    <location>
        <begin position="65"/>
        <end position="146"/>
    </location>
</feature>
<accession>A0A5S4EWA2</accession>
<gene>
    <name evidence="3" type="ORF">ETD86_50015</name>
</gene>
<dbReference type="PANTHER" id="PTHR21666">
    <property type="entry name" value="PEPTIDASE-RELATED"/>
    <property type="match status" value="1"/>
</dbReference>